<name>M4BVP8_HYAAE</name>
<dbReference type="PANTHER" id="PTHR11099">
    <property type="entry name" value="VACUOLAR SORTING PROTEIN 35"/>
    <property type="match status" value="1"/>
</dbReference>
<dbReference type="AlphaFoldDB" id="M4BVP8"/>
<evidence type="ECO:0000313" key="2">
    <source>
        <dbReference type="Proteomes" id="UP000011713"/>
    </source>
</evidence>
<protein>
    <recommendedName>
        <fullName evidence="3">Vacuolar protein sorting-associated protein 35</fullName>
    </recommendedName>
</protein>
<dbReference type="Pfam" id="PF03635">
    <property type="entry name" value="Vps35"/>
    <property type="match status" value="1"/>
</dbReference>
<dbReference type="VEuPathDB" id="FungiDB:HpaG810592"/>
<dbReference type="GO" id="GO:0005829">
    <property type="term" value="C:cytosol"/>
    <property type="evidence" value="ECO:0007669"/>
    <property type="project" value="GOC"/>
</dbReference>
<dbReference type="InParanoid" id="M4BVP8"/>
<dbReference type="EMBL" id="JH597984">
    <property type="status" value="NOT_ANNOTATED_CDS"/>
    <property type="molecule type" value="Genomic_DNA"/>
</dbReference>
<dbReference type="STRING" id="559515.M4BVP8"/>
<evidence type="ECO:0000313" key="1">
    <source>
        <dbReference type="EnsemblProtists" id="HpaP810592"/>
    </source>
</evidence>
<proteinExistence type="predicted"/>
<dbReference type="GO" id="GO:0005770">
    <property type="term" value="C:late endosome"/>
    <property type="evidence" value="ECO:0007669"/>
    <property type="project" value="TreeGrafter"/>
</dbReference>
<dbReference type="GO" id="GO:0042147">
    <property type="term" value="P:retrograde transport, endosome to Golgi"/>
    <property type="evidence" value="ECO:0007669"/>
    <property type="project" value="InterPro"/>
</dbReference>
<keyword evidence="2" id="KW-1185">Reference proteome</keyword>
<organism evidence="1 2">
    <name type="scientific">Hyaloperonospora arabidopsidis (strain Emoy2)</name>
    <name type="common">Downy mildew agent</name>
    <name type="synonym">Peronospora arabidopsidis</name>
    <dbReference type="NCBI Taxonomy" id="559515"/>
    <lineage>
        <taxon>Eukaryota</taxon>
        <taxon>Sar</taxon>
        <taxon>Stramenopiles</taxon>
        <taxon>Oomycota</taxon>
        <taxon>Peronosporomycetes</taxon>
        <taxon>Peronosporales</taxon>
        <taxon>Peronosporaceae</taxon>
        <taxon>Hyaloperonospora</taxon>
    </lineage>
</organism>
<dbReference type="Proteomes" id="UP000011713">
    <property type="component" value="Unassembled WGS sequence"/>
</dbReference>
<dbReference type="eggNOG" id="KOG1107">
    <property type="taxonomic scope" value="Eukaryota"/>
</dbReference>
<dbReference type="GO" id="GO:0030906">
    <property type="term" value="C:retromer, cargo-selective complex"/>
    <property type="evidence" value="ECO:0007669"/>
    <property type="project" value="InterPro"/>
</dbReference>
<accession>M4BVP8</accession>
<reference evidence="1" key="2">
    <citation type="submission" date="2015-06" db="UniProtKB">
        <authorList>
            <consortium name="EnsemblProtists"/>
        </authorList>
    </citation>
    <scope>IDENTIFICATION</scope>
    <source>
        <strain evidence="1">Emoy2</strain>
    </source>
</reference>
<dbReference type="PANTHER" id="PTHR11099:SF0">
    <property type="entry name" value="VACUOLAR PROTEIN SORTING-ASSOCIATED PROTEIN 35"/>
    <property type="match status" value="1"/>
</dbReference>
<reference evidence="2" key="1">
    <citation type="journal article" date="2010" name="Science">
        <title>Signatures of adaptation to obligate biotrophy in the Hyaloperonospora arabidopsidis genome.</title>
        <authorList>
            <person name="Baxter L."/>
            <person name="Tripathy S."/>
            <person name="Ishaque N."/>
            <person name="Boot N."/>
            <person name="Cabral A."/>
            <person name="Kemen E."/>
            <person name="Thines M."/>
            <person name="Ah-Fong A."/>
            <person name="Anderson R."/>
            <person name="Badejoko W."/>
            <person name="Bittner-Eddy P."/>
            <person name="Boore J.L."/>
            <person name="Chibucos M.C."/>
            <person name="Coates M."/>
            <person name="Dehal P."/>
            <person name="Delehaunty K."/>
            <person name="Dong S."/>
            <person name="Downton P."/>
            <person name="Dumas B."/>
            <person name="Fabro G."/>
            <person name="Fronick C."/>
            <person name="Fuerstenberg S.I."/>
            <person name="Fulton L."/>
            <person name="Gaulin E."/>
            <person name="Govers F."/>
            <person name="Hughes L."/>
            <person name="Humphray S."/>
            <person name="Jiang R.H."/>
            <person name="Judelson H."/>
            <person name="Kamoun S."/>
            <person name="Kyung K."/>
            <person name="Meijer H."/>
            <person name="Minx P."/>
            <person name="Morris P."/>
            <person name="Nelson J."/>
            <person name="Phuntumart V."/>
            <person name="Qutob D."/>
            <person name="Rehmany A."/>
            <person name="Rougon-Cardoso A."/>
            <person name="Ryden P."/>
            <person name="Torto-Alalibo T."/>
            <person name="Studholme D."/>
            <person name="Wang Y."/>
            <person name="Win J."/>
            <person name="Wood J."/>
            <person name="Clifton S.W."/>
            <person name="Rogers J."/>
            <person name="Van den Ackerveken G."/>
            <person name="Jones J.D."/>
            <person name="McDowell J.M."/>
            <person name="Beynon J."/>
            <person name="Tyler B.M."/>
        </authorList>
    </citation>
    <scope>NUCLEOTIDE SEQUENCE [LARGE SCALE GENOMIC DNA]</scope>
    <source>
        <strain evidence="2">Emoy2</strain>
    </source>
</reference>
<dbReference type="HOGENOM" id="CLU_553730_0_0_1"/>
<dbReference type="InterPro" id="IPR005378">
    <property type="entry name" value="Vps35"/>
</dbReference>
<dbReference type="EnsemblProtists" id="HpaT810592">
    <property type="protein sequence ID" value="HpaP810592"/>
    <property type="gene ID" value="HpaG810592"/>
</dbReference>
<dbReference type="GO" id="GO:0006886">
    <property type="term" value="P:intracellular protein transport"/>
    <property type="evidence" value="ECO:0007669"/>
    <property type="project" value="TreeGrafter"/>
</dbReference>
<sequence length="493" mass="55687">MAIHPFVLDEQGEQDVLYEALQTVRDQGVQMQRALEVQDQATGIKFAAEVLRELRTSLLCPKNYYQLYMQVIEQLRYFESYVEEQEQAGASMRNLYERVQSSSKVLPRLYLLVTVGAVYIKSRETPAREVLTDLVEMIKGVQHPLRGLFLRHYLSLSVRDKLPDKGSVYEQSGGGSFSNAIQFLLQNLRETNQLWIRLQQQKAGGSRSQAVWEKEVMELRLLVGTSLVRLSQLNGVTRSVYTEQVLPRLLDDVVLACNDSLAQQYLMGCIIQVFPDEFHFDNLERLLVTLEKLQSNVNVALILTALVERLTSCREAQGSATDVGQQDGEVDECSKIEYDRQAGFEVFQQLMTMTIKVSLRSSKCDDGNEVASSEGDGEDVDINLTSVLSLFVTLVDFAIAWLDGVTDERSRLTTALEQVLYKCLTFLHGQKSWCKDEQRRQAVLLALRSLSLTLLRTLSIHNLLQVPSLLDVLGLMPWGGKNASLMKSKSNLC</sequence>
<evidence type="ECO:0008006" key="3">
    <source>
        <dbReference type="Google" id="ProtNLM"/>
    </source>
</evidence>